<dbReference type="OrthoDB" id="9806505at2"/>
<evidence type="ECO:0000259" key="3">
    <source>
        <dbReference type="Pfam" id="PF12682"/>
    </source>
</evidence>
<dbReference type="Proteomes" id="UP000196027">
    <property type="component" value="Chromosome"/>
</dbReference>
<evidence type="ECO:0000313" key="5">
    <source>
        <dbReference type="Proteomes" id="UP000196027"/>
    </source>
</evidence>
<dbReference type="KEGG" id="ome:OLMES_2412"/>
<evidence type="ECO:0000256" key="1">
    <source>
        <dbReference type="ARBA" id="ARBA00022630"/>
    </source>
</evidence>
<protein>
    <submittedName>
        <fullName evidence="4">Flavodoxin/nitric oxide synthase</fullName>
    </submittedName>
</protein>
<evidence type="ECO:0000256" key="2">
    <source>
        <dbReference type="ARBA" id="ARBA00022643"/>
    </source>
</evidence>
<organism evidence="4 5">
    <name type="scientific">Oleiphilus messinensis</name>
    <dbReference type="NCBI Taxonomy" id="141451"/>
    <lineage>
        <taxon>Bacteria</taxon>
        <taxon>Pseudomonadati</taxon>
        <taxon>Pseudomonadota</taxon>
        <taxon>Gammaproteobacteria</taxon>
        <taxon>Oceanospirillales</taxon>
        <taxon>Oleiphilaceae</taxon>
        <taxon>Oleiphilus</taxon>
    </lineage>
</organism>
<gene>
    <name evidence="4" type="ORF">OLMES_2412</name>
</gene>
<dbReference type="SUPFAM" id="SSF52218">
    <property type="entry name" value="Flavoproteins"/>
    <property type="match status" value="1"/>
</dbReference>
<dbReference type="EMBL" id="CP021425">
    <property type="protein sequence ID" value="ARU56473.1"/>
    <property type="molecule type" value="Genomic_DNA"/>
</dbReference>
<dbReference type="RefSeq" id="WP_087461456.1">
    <property type="nucleotide sequence ID" value="NZ_CP021425.1"/>
</dbReference>
<evidence type="ECO:0000313" key="4">
    <source>
        <dbReference type="EMBL" id="ARU56473.1"/>
    </source>
</evidence>
<dbReference type="AlphaFoldDB" id="A0A1Y0IAP9"/>
<accession>A0A1Y0IAP9</accession>
<dbReference type="PANTHER" id="PTHR39201:SF1">
    <property type="entry name" value="FLAVODOXIN-LIKE DOMAIN-CONTAINING PROTEIN"/>
    <property type="match status" value="1"/>
</dbReference>
<dbReference type="InterPro" id="IPR008254">
    <property type="entry name" value="Flavodoxin/NO_synth"/>
</dbReference>
<keyword evidence="5" id="KW-1185">Reference proteome</keyword>
<dbReference type="GO" id="GO:0010181">
    <property type="term" value="F:FMN binding"/>
    <property type="evidence" value="ECO:0007669"/>
    <property type="project" value="InterPro"/>
</dbReference>
<name>A0A1Y0IAP9_9GAMM</name>
<reference evidence="4 5" key="1">
    <citation type="submission" date="2017-05" db="EMBL/GenBank/DDBJ databases">
        <title>Genomic insights into alkan degradation activity of Oleiphilus messinensis.</title>
        <authorList>
            <person name="Kozyavkin S.A."/>
            <person name="Slesarev A.I."/>
            <person name="Golyshin P.N."/>
            <person name="Korzhenkov A."/>
            <person name="Golyshina O.N."/>
            <person name="Toshchakov S.V."/>
        </authorList>
    </citation>
    <scope>NUCLEOTIDE SEQUENCE [LARGE SCALE GENOMIC DNA]</scope>
    <source>
        <strain evidence="4 5">ME102</strain>
    </source>
</reference>
<keyword evidence="2" id="KW-0288">FMN</keyword>
<feature type="domain" description="Flavodoxin-like" evidence="3">
    <location>
        <begin position="95"/>
        <end position="198"/>
    </location>
</feature>
<dbReference type="Pfam" id="PF12682">
    <property type="entry name" value="Flavodoxin_4"/>
    <property type="match status" value="1"/>
</dbReference>
<keyword evidence="1" id="KW-0285">Flavoprotein</keyword>
<dbReference type="InterPro" id="IPR029039">
    <property type="entry name" value="Flavoprotein-like_sf"/>
</dbReference>
<dbReference type="PANTHER" id="PTHR39201">
    <property type="entry name" value="EXPORTED PROTEIN-RELATED"/>
    <property type="match status" value="1"/>
</dbReference>
<proteinExistence type="predicted"/>
<sequence length="211" mass="23958">MKILMILIVLFVIAIVSVLIGVAQIEKQQARANQKILKDQSSERGAQNKVVVVVFSRSGNTAVLGRDIATRHGGNFIRLQAEDYEPGLVGLSRALMDARGNVATIIPKTVDLSPYDTIYLGSPIWLYSPSPPIWEFVNNNSFTGKRVVLFNSFNSKFEQRFINEFEQLVKDKGAVTFEHRFVKRGRMLDQISTEELLERYKSTYDSNEQRK</sequence>
<dbReference type="Gene3D" id="3.40.50.360">
    <property type="match status" value="1"/>
</dbReference>